<keyword evidence="3" id="KW-1185">Reference proteome</keyword>
<feature type="region of interest" description="Disordered" evidence="1">
    <location>
        <begin position="165"/>
        <end position="187"/>
    </location>
</feature>
<dbReference type="RefSeq" id="WP_377137368.1">
    <property type="nucleotide sequence ID" value="NZ_JBHSFI010000005.1"/>
</dbReference>
<organism evidence="2 3">
    <name type="scientific">Promicromonospora alba</name>
    <dbReference type="NCBI Taxonomy" id="1616110"/>
    <lineage>
        <taxon>Bacteria</taxon>
        <taxon>Bacillati</taxon>
        <taxon>Actinomycetota</taxon>
        <taxon>Actinomycetes</taxon>
        <taxon>Micrococcales</taxon>
        <taxon>Promicromonosporaceae</taxon>
        <taxon>Promicromonospora</taxon>
    </lineage>
</organism>
<evidence type="ECO:0000313" key="3">
    <source>
        <dbReference type="Proteomes" id="UP001596011"/>
    </source>
</evidence>
<gene>
    <name evidence="2" type="ORF">ACFO6V_17455</name>
</gene>
<evidence type="ECO:0000313" key="2">
    <source>
        <dbReference type="EMBL" id="MFC4630041.1"/>
    </source>
</evidence>
<name>A0ABV9HIG4_9MICO</name>
<reference evidence="3" key="1">
    <citation type="journal article" date="2019" name="Int. J. Syst. Evol. Microbiol.">
        <title>The Global Catalogue of Microorganisms (GCM) 10K type strain sequencing project: providing services to taxonomists for standard genome sequencing and annotation.</title>
        <authorList>
            <consortium name="The Broad Institute Genomics Platform"/>
            <consortium name="The Broad Institute Genome Sequencing Center for Infectious Disease"/>
            <person name="Wu L."/>
            <person name="Ma J."/>
        </authorList>
    </citation>
    <scope>NUCLEOTIDE SEQUENCE [LARGE SCALE GENOMIC DNA]</scope>
    <source>
        <strain evidence="3">CCUG 42722</strain>
    </source>
</reference>
<evidence type="ECO:0008006" key="4">
    <source>
        <dbReference type="Google" id="ProtNLM"/>
    </source>
</evidence>
<sequence>MSEPVIHSRQGWKSMKARGITVMCTVGLLLTACGSAPDASQPSVDDPVFQYGLGPVRDPNTIYQDDVVLIDDGPQAIKAVSDDGLVWTMDGNAKGVDEVRPGKIMFATNNAVGRVVEVEPAGDDVAVTLAPADITSVVKEGELDIDRPLNLDDFVFQEIPGLTRLVDAGDSQPSGEPAESEAQGEPAVVEPGGLRIVGASQLGQPARPKATPMPLPKSGDAYKVSAGDLEAEISRDTESITLKMAYAAAGKGGGGKLKGGATIKLLVDNPRFNGRMSVRDGQVDSSSASIRGLKAIDVKVDVGTSGTSVDNEKQRVELPIKLLSAPFATPVGPMVAKWEFKFIITPGFTQKGTTVQTSATYPLRGHLGFENGKLQKPTLDKSRSLVENLFGPTIGVTGLTVAVETKVSVGYGVPLASAGPYAKLQFAAGVTVGSSAGIAGQCKETTVVVTGGIGFGLDISEKLADGLTKVLGDRFKKVFDAENKISSNYKEVKIHNWSDAEPNSKMCKT</sequence>
<dbReference type="EMBL" id="JBHSFI010000005">
    <property type="protein sequence ID" value="MFC4630041.1"/>
    <property type="molecule type" value="Genomic_DNA"/>
</dbReference>
<protein>
    <recommendedName>
        <fullName evidence="4">Lipoprotein</fullName>
    </recommendedName>
</protein>
<evidence type="ECO:0000256" key="1">
    <source>
        <dbReference type="SAM" id="MobiDB-lite"/>
    </source>
</evidence>
<dbReference type="Proteomes" id="UP001596011">
    <property type="component" value="Unassembled WGS sequence"/>
</dbReference>
<accession>A0ABV9HIG4</accession>
<comment type="caution">
    <text evidence="2">The sequence shown here is derived from an EMBL/GenBank/DDBJ whole genome shotgun (WGS) entry which is preliminary data.</text>
</comment>
<proteinExistence type="predicted"/>